<keyword evidence="3" id="KW-1185">Reference proteome</keyword>
<organism evidence="2 3">
    <name type="scientific">Entotheonella factor</name>
    <dbReference type="NCBI Taxonomy" id="1429438"/>
    <lineage>
        <taxon>Bacteria</taxon>
        <taxon>Pseudomonadati</taxon>
        <taxon>Nitrospinota/Tectimicrobiota group</taxon>
        <taxon>Candidatus Tectimicrobiota</taxon>
        <taxon>Candidatus Entotheonellia</taxon>
        <taxon>Candidatus Entotheonellales</taxon>
        <taxon>Candidatus Entotheonellaceae</taxon>
        <taxon>Candidatus Entotheonella</taxon>
    </lineage>
</organism>
<reference evidence="2 3" key="1">
    <citation type="journal article" date="2014" name="Nature">
        <title>An environmental bacterial taxon with a large and distinct metabolic repertoire.</title>
        <authorList>
            <person name="Wilson M.C."/>
            <person name="Mori T."/>
            <person name="Ruckert C."/>
            <person name="Uria A.R."/>
            <person name="Helf M.J."/>
            <person name="Takada K."/>
            <person name="Gernert C."/>
            <person name="Steffens U.A."/>
            <person name="Heycke N."/>
            <person name="Schmitt S."/>
            <person name="Rinke C."/>
            <person name="Helfrich E.J."/>
            <person name="Brachmann A.O."/>
            <person name="Gurgui C."/>
            <person name="Wakimoto T."/>
            <person name="Kracht M."/>
            <person name="Crusemann M."/>
            <person name="Hentschel U."/>
            <person name="Abe I."/>
            <person name="Matsunaga S."/>
            <person name="Kalinowski J."/>
            <person name="Takeyama H."/>
            <person name="Piel J."/>
        </authorList>
    </citation>
    <scope>NUCLEOTIDE SEQUENCE [LARGE SCALE GENOMIC DNA]</scope>
    <source>
        <strain evidence="3">TSY1</strain>
    </source>
</reference>
<keyword evidence="1" id="KW-0472">Membrane</keyword>
<sequence length="216" mass="22990">MTWNLERMKTAFTERLPQWRQRMQQAGVTSVYSFVSAMALWPVAAAAKNGEWAAAAALGSVLASVGGSVLAGRLQNWKDESDGAQQLAAEVHTDDALQKELAVVLDQLDALNQARQALPESERSWFDQALAGERAVVDSAVQYVATLKGSGAIAQGTGAVAAGRGGVAIGGNVYGNVVNSKETLSPEDEEAMRQGIEDVQRGDVRPWSQVKHDLGL</sequence>
<dbReference type="Proteomes" id="UP000019141">
    <property type="component" value="Unassembled WGS sequence"/>
</dbReference>
<evidence type="ECO:0000313" key="3">
    <source>
        <dbReference type="Proteomes" id="UP000019141"/>
    </source>
</evidence>
<feature type="transmembrane region" description="Helical" evidence="1">
    <location>
        <begin position="52"/>
        <end position="71"/>
    </location>
</feature>
<protein>
    <submittedName>
        <fullName evidence="2">Uncharacterized protein</fullName>
    </submittedName>
</protein>
<comment type="caution">
    <text evidence="2">The sequence shown here is derived from an EMBL/GenBank/DDBJ whole genome shotgun (WGS) entry which is preliminary data.</text>
</comment>
<dbReference type="EMBL" id="AZHW01000397">
    <property type="protein sequence ID" value="ETW99860.1"/>
    <property type="molecule type" value="Genomic_DNA"/>
</dbReference>
<name>W4LQ68_ENTF1</name>
<dbReference type="AlphaFoldDB" id="W4LQ68"/>
<evidence type="ECO:0000313" key="2">
    <source>
        <dbReference type="EMBL" id="ETW99860.1"/>
    </source>
</evidence>
<dbReference type="HOGENOM" id="CLU_1275762_0_0_7"/>
<feature type="transmembrane region" description="Helical" evidence="1">
    <location>
        <begin position="26"/>
        <end position="46"/>
    </location>
</feature>
<gene>
    <name evidence="2" type="ORF">ETSY1_13355</name>
</gene>
<keyword evidence="1" id="KW-0812">Transmembrane</keyword>
<keyword evidence="1" id="KW-1133">Transmembrane helix</keyword>
<evidence type="ECO:0000256" key="1">
    <source>
        <dbReference type="SAM" id="Phobius"/>
    </source>
</evidence>
<accession>W4LQ68</accession>
<proteinExistence type="predicted"/>